<gene>
    <name evidence="2" type="ORF">NDU88_005675</name>
</gene>
<dbReference type="AlphaFoldDB" id="A0AAV7VMD2"/>
<accession>A0AAV7VMD2</accession>
<evidence type="ECO:0000256" key="1">
    <source>
        <dbReference type="SAM" id="MobiDB-lite"/>
    </source>
</evidence>
<comment type="caution">
    <text evidence="2">The sequence shown here is derived from an EMBL/GenBank/DDBJ whole genome shotgun (WGS) entry which is preliminary data.</text>
</comment>
<dbReference type="EMBL" id="JANPWB010000003">
    <property type="protein sequence ID" value="KAJ1201871.1"/>
    <property type="molecule type" value="Genomic_DNA"/>
</dbReference>
<proteinExistence type="predicted"/>
<name>A0AAV7VMD2_PLEWA</name>
<feature type="region of interest" description="Disordered" evidence="1">
    <location>
        <begin position="1"/>
        <end position="68"/>
    </location>
</feature>
<keyword evidence="3" id="KW-1185">Reference proteome</keyword>
<reference evidence="2" key="1">
    <citation type="journal article" date="2022" name="bioRxiv">
        <title>Sequencing and chromosome-scale assembly of the giantPleurodeles waltlgenome.</title>
        <authorList>
            <person name="Brown T."/>
            <person name="Elewa A."/>
            <person name="Iarovenko S."/>
            <person name="Subramanian E."/>
            <person name="Araus A.J."/>
            <person name="Petzold A."/>
            <person name="Susuki M."/>
            <person name="Suzuki K.-i.T."/>
            <person name="Hayashi T."/>
            <person name="Toyoda A."/>
            <person name="Oliveira C."/>
            <person name="Osipova E."/>
            <person name="Leigh N.D."/>
            <person name="Simon A."/>
            <person name="Yun M.H."/>
        </authorList>
    </citation>
    <scope>NUCLEOTIDE SEQUENCE</scope>
    <source>
        <strain evidence="2">20211129_DDA</strain>
        <tissue evidence="2">Liver</tissue>
    </source>
</reference>
<sequence>MREVSWLLGEGHTRNEVAGGSSGLRRVKNKKRQNSPSLPVMIKDFHSKTFRSESNTVPDPTHPDDAKGGFCDVIDKPV</sequence>
<protein>
    <submittedName>
        <fullName evidence="2">Uncharacterized protein</fullName>
    </submittedName>
</protein>
<organism evidence="2 3">
    <name type="scientific">Pleurodeles waltl</name>
    <name type="common">Iberian ribbed newt</name>
    <dbReference type="NCBI Taxonomy" id="8319"/>
    <lineage>
        <taxon>Eukaryota</taxon>
        <taxon>Metazoa</taxon>
        <taxon>Chordata</taxon>
        <taxon>Craniata</taxon>
        <taxon>Vertebrata</taxon>
        <taxon>Euteleostomi</taxon>
        <taxon>Amphibia</taxon>
        <taxon>Batrachia</taxon>
        <taxon>Caudata</taxon>
        <taxon>Salamandroidea</taxon>
        <taxon>Salamandridae</taxon>
        <taxon>Pleurodelinae</taxon>
        <taxon>Pleurodeles</taxon>
    </lineage>
</organism>
<dbReference type="Proteomes" id="UP001066276">
    <property type="component" value="Chromosome 2_1"/>
</dbReference>
<evidence type="ECO:0000313" key="3">
    <source>
        <dbReference type="Proteomes" id="UP001066276"/>
    </source>
</evidence>
<evidence type="ECO:0000313" key="2">
    <source>
        <dbReference type="EMBL" id="KAJ1201871.1"/>
    </source>
</evidence>